<proteinExistence type="predicted"/>
<dbReference type="EMBL" id="JBBCAQ010000014">
    <property type="protein sequence ID" value="KAK7598269.1"/>
    <property type="molecule type" value="Genomic_DNA"/>
</dbReference>
<comment type="caution">
    <text evidence="2">The sequence shown here is derived from an EMBL/GenBank/DDBJ whole genome shotgun (WGS) entry which is preliminary data.</text>
</comment>
<dbReference type="AlphaFoldDB" id="A0AAN9TZH2"/>
<gene>
    <name evidence="2" type="ORF">V9T40_006504</name>
</gene>
<dbReference type="Proteomes" id="UP001367676">
    <property type="component" value="Unassembled WGS sequence"/>
</dbReference>
<protein>
    <submittedName>
        <fullName evidence="2">Uncharacterized protein</fullName>
    </submittedName>
</protein>
<organism evidence="2 3">
    <name type="scientific">Parthenolecanium corni</name>
    <dbReference type="NCBI Taxonomy" id="536013"/>
    <lineage>
        <taxon>Eukaryota</taxon>
        <taxon>Metazoa</taxon>
        <taxon>Ecdysozoa</taxon>
        <taxon>Arthropoda</taxon>
        <taxon>Hexapoda</taxon>
        <taxon>Insecta</taxon>
        <taxon>Pterygota</taxon>
        <taxon>Neoptera</taxon>
        <taxon>Paraneoptera</taxon>
        <taxon>Hemiptera</taxon>
        <taxon>Sternorrhyncha</taxon>
        <taxon>Coccoidea</taxon>
        <taxon>Coccidae</taxon>
        <taxon>Parthenolecanium</taxon>
    </lineage>
</organism>
<name>A0AAN9TZH2_9HEMI</name>
<sequence>MLGTHRGYSIGFHLNEEPTPQPIVETDSLTDSVSVSITNMTRRPPRKSMLGTRNSRRDSMFSLLPDASFSAFTKAIDIDTVDTVDEKAVKVDEKLVEAKEKFIEADEKFVEANDSFEEHETFMMTDEGEESVLATTLLDNTIVEMNGGNPRTENENAAQSENTENDNTIVDTTVTKAETEDSLLKDMINSLNSIIENNTRCVNRYYKQIDEIKNEIDDKNRQTEEMINLKCRLVKKFNLNESPTEASAVRTPEAKKLKPRKCKAVLPDQKENIESPNQAAMPSKQIIRELRSTIKFLKTPRRSTRRSRSSTILTPHSMSFSIKSQLEKLME</sequence>
<evidence type="ECO:0000256" key="1">
    <source>
        <dbReference type="SAM" id="Coils"/>
    </source>
</evidence>
<evidence type="ECO:0000313" key="3">
    <source>
        <dbReference type="Proteomes" id="UP001367676"/>
    </source>
</evidence>
<evidence type="ECO:0000313" key="2">
    <source>
        <dbReference type="EMBL" id="KAK7598269.1"/>
    </source>
</evidence>
<keyword evidence="1" id="KW-0175">Coiled coil</keyword>
<reference evidence="2 3" key="1">
    <citation type="submission" date="2024-03" db="EMBL/GenBank/DDBJ databases">
        <title>Adaptation during the transition from Ophiocordyceps entomopathogen to insect associate is accompanied by gene loss and intensified selection.</title>
        <authorList>
            <person name="Ward C.M."/>
            <person name="Onetto C.A."/>
            <person name="Borneman A.R."/>
        </authorList>
    </citation>
    <scope>NUCLEOTIDE SEQUENCE [LARGE SCALE GENOMIC DNA]</scope>
    <source>
        <strain evidence="2">AWRI1</strain>
        <tissue evidence="2">Single Adult Female</tissue>
    </source>
</reference>
<keyword evidence="3" id="KW-1185">Reference proteome</keyword>
<feature type="coiled-coil region" evidence="1">
    <location>
        <begin position="202"/>
        <end position="229"/>
    </location>
</feature>
<accession>A0AAN9TZH2</accession>